<dbReference type="PANTHER" id="PTHR13833">
    <property type="match status" value="1"/>
</dbReference>
<dbReference type="EMBL" id="PNBA02000015">
    <property type="protein sequence ID" value="KAG6397860.1"/>
    <property type="molecule type" value="Genomic_DNA"/>
</dbReference>
<sequence>MYSRARLVAGSFQGRTGHVDGKPSDARFSHLKGVTMDDKGNVYVADTSNLAIRKIGEAGVTTIAGGKSNVAGYRDGHNLLMMAGAILIGYVSCLLQQGLGSSLFSKMGFPNLYSTKLYGRRSDNSSGTFQKSRWKHLSGVLAHSIPSSFINNIPRRGLTPLKDSLVMPEDETEPAPPLKQRTPAPLSETRQVSERPDEAKLHKLRSTSTKDPSLSTKYRSSRRQEYAEFYGSSEAPQHGKVRSKGRKERSKHCHRERGGDATFGAAPVVETKPGEAKPAGYENTKYDPYNFLSRYGGDSYRFN</sequence>
<gene>
    <name evidence="2" type="ORF">SASPL_139310</name>
</gene>
<proteinExistence type="predicted"/>
<protein>
    <recommendedName>
        <fullName evidence="4">NHL domain-containing protein</fullName>
    </recommendedName>
</protein>
<dbReference type="Gene3D" id="2.120.10.30">
    <property type="entry name" value="TolB, C-terminal domain"/>
    <property type="match status" value="1"/>
</dbReference>
<accession>A0A8X8WLU3</accession>
<feature type="compositionally biased region" description="Polar residues" evidence="1">
    <location>
        <begin position="206"/>
        <end position="218"/>
    </location>
</feature>
<dbReference type="PANTHER" id="PTHR13833:SF73">
    <property type="entry name" value="NHL DOMAIN-CONTAINING PROTEIN"/>
    <property type="match status" value="1"/>
</dbReference>
<feature type="region of interest" description="Disordered" evidence="1">
    <location>
        <begin position="167"/>
        <end position="288"/>
    </location>
</feature>
<evidence type="ECO:0000256" key="1">
    <source>
        <dbReference type="SAM" id="MobiDB-lite"/>
    </source>
</evidence>
<feature type="compositionally biased region" description="Basic and acidic residues" evidence="1">
    <location>
        <begin position="191"/>
        <end position="201"/>
    </location>
</feature>
<dbReference type="InterPro" id="IPR011042">
    <property type="entry name" value="6-blade_b-propeller_TolB-like"/>
</dbReference>
<organism evidence="2">
    <name type="scientific">Salvia splendens</name>
    <name type="common">Scarlet sage</name>
    <dbReference type="NCBI Taxonomy" id="180675"/>
    <lineage>
        <taxon>Eukaryota</taxon>
        <taxon>Viridiplantae</taxon>
        <taxon>Streptophyta</taxon>
        <taxon>Embryophyta</taxon>
        <taxon>Tracheophyta</taxon>
        <taxon>Spermatophyta</taxon>
        <taxon>Magnoliopsida</taxon>
        <taxon>eudicotyledons</taxon>
        <taxon>Gunneridae</taxon>
        <taxon>Pentapetalae</taxon>
        <taxon>asterids</taxon>
        <taxon>lamiids</taxon>
        <taxon>Lamiales</taxon>
        <taxon>Lamiaceae</taxon>
        <taxon>Nepetoideae</taxon>
        <taxon>Mentheae</taxon>
        <taxon>Salviinae</taxon>
        <taxon>Salvia</taxon>
        <taxon>Salvia subgen. Calosphace</taxon>
        <taxon>core Calosphace</taxon>
    </lineage>
</organism>
<dbReference type="AlphaFoldDB" id="A0A8X8WLU3"/>
<evidence type="ECO:0000313" key="3">
    <source>
        <dbReference type="Proteomes" id="UP000298416"/>
    </source>
</evidence>
<comment type="caution">
    <text evidence="2">The sequence shown here is derived from an EMBL/GenBank/DDBJ whole genome shotgun (WGS) entry which is preliminary data.</text>
</comment>
<name>A0A8X8WLU3_SALSN</name>
<keyword evidence="3" id="KW-1185">Reference proteome</keyword>
<reference evidence="2" key="1">
    <citation type="submission" date="2018-01" db="EMBL/GenBank/DDBJ databases">
        <authorList>
            <person name="Mao J.F."/>
        </authorList>
    </citation>
    <scope>NUCLEOTIDE SEQUENCE</scope>
    <source>
        <strain evidence="2">Huo1</strain>
        <tissue evidence="2">Leaf</tissue>
    </source>
</reference>
<dbReference type="Proteomes" id="UP000298416">
    <property type="component" value="Unassembled WGS sequence"/>
</dbReference>
<feature type="compositionally biased region" description="Basic residues" evidence="1">
    <location>
        <begin position="239"/>
        <end position="255"/>
    </location>
</feature>
<evidence type="ECO:0008006" key="4">
    <source>
        <dbReference type="Google" id="ProtNLM"/>
    </source>
</evidence>
<reference evidence="2" key="2">
    <citation type="submission" date="2020-08" db="EMBL/GenBank/DDBJ databases">
        <title>Plant Genome Project.</title>
        <authorList>
            <person name="Zhang R.-G."/>
        </authorList>
    </citation>
    <scope>NUCLEOTIDE SEQUENCE</scope>
    <source>
        <strain evidence="2">Huo1</strain>
        <tissue evidence="2">Leaf</tissue>
    </source>
</reference>
<evidence type="ECO:0000313" key="2">
    <source>
        <dbReference type="EMBL" id="KAG6397860.1"/>
    </source>
</evidence>